<organism evidence="1 2">
    <name type="scientific">Bordetella genomosp. 12</name>
    <dbReference type="NCBI Taxonomy" id="463035"/>
    <lineage>
        <taxon>Bacteria</taxon>
        <taxon>Pseudomonadati</taxon>
        <taxon>Pseudomonadota</taxon>
        <taxon>Betaproteobacteria</taxon>
        <taxon>Burkholderiales</taxon>
        <taxon>Alcaligenaceae</taxon>
        <taxon>Bordetella</taxon>
    </lineage>
</organism>
<dbReference type="Proteomes" id="UP000216429">
    <property type="component" value="Unassembled WGS sequence"/>
</dbReference>
<sequence length="123" mass="13418">MIGHQTLIAARMAGYRPTDVWLTAVEAEPAYGRFTHPEAQLGQMSNGRWVGFPDIHILASESAAALDLRAVVGLVVHVLADSRDRAEQLLSRVAEFSPVKIIASGGWGMLLWEPGRGIQEFLP</sequence>
<comment type="caution">
    <text evidence="1">The sequence shown here is derived from an EMBL/GenBank/DDBJ whole genome shotgun (WGS) entry which is preliminary data.</text>
</comment>
<evidence type="ECO:0000313" key="2">
    <source>
        <dbReference type="Proteomes" id="UP000216429"/>
    </source>
</evidence>
<keyword evidence="2" id="KW-1185">Reference proteome</keyword>
<proteinExistence type="predicted"/>
<dbReference type="EMBL" id="NEVU01000002">
    <property type="protein sequence ID" value="OZI75201.1"/>
    <property type="molecule type" value="Genomic_DNA"/>
</dbReference>
<gene>
    <name evidence="1" type="ORF">CAL22_08910</name>
</gene>
<name>A0A261VN69_9BORD</name>
<accession>A0A261VN69</accession>
<protein>
    <submittedName>
        <fullName evidence="1">Uncharacterized protein</fullName>
    </submittedName>
</protein>
<dbReference type="OrthoDB" id="8689634at2"/>
<dbReference type="AlphaFoldDB" id="A0A261VN69"/>
<reference evidence="2" key="1">
    <citation type="submission" date="2017-05" db="EMBL/GenBank/DDBJ databases">
        <title>Complete and WGS of Bordetella genogroups.</title>
        <authorList>
            <person name="Spilker T."/>
            <person name="Lipuma J."/>
        </authorList>
    </citation>
    <scope>NUCLEOTIDE SEQUENCE [LARGE SCALE GENOMIC DNA]</scope>
    <source>
        <strain evidence="2">AU6712</strain>
    </source>
</reference>
<evidence type="ECO:0000313" key="1">
    <source>
        <dbReference type="EMBL" id="OZI75201.1"/>
    </source>
</evidence>